<dbReference type="EMBL" id="JAGKQH010000009">
    <property type="protein sequence ID" value="KAG6591700.1"/>
    <property type="molecule type" value="Genomic_DNA"/>
</dbReference>
<comment type="caution">
    <text evidence="1">The sequence shown here is derived from an EMBL/GenBank/DDBJ whole genome shotgun (WGS) entry which is preliminary data.</text>
</comment>
<accession>A0AAV6N4F7</accession>
<dbReference type="Proteomes" id="UP000685013">
    <property type="component" value="Chromosome 9"/>
</dbReference>
<evidence type="ECO:0000313" key="1">
    <source>
        <dbReference type="EMBL" id="KAG6591700.1"/>
    </source>
</evidence>
<sequence length="104" mass="12006">MHRQPRKPQKPEEEEASVVEAAKLLDLQSSLLAEHRQKKLNIVAMETCSWNTLKEIPSDTELIKSSINEKTRSSNLDLKFFFQFSTKFLRVVNQSGLRFHSCVS</sequence>
<name>A0AAV6N4F7_9ROSI</name>
<keyword evidence="2" id="KW-1185">Reference proteome</keyword>
<organism evidence="1 2">
    <name type="scientific">Cucurbita argyrosperma subsp. sororia</name>
    <dbReference type="NCBI Taxonomy" id="37648"/>
    <lineage>
        <taxon>Eukaryota</taxon>
        <taxon>Viridiplantae</taxon>
        <taxon>Streptophyta</taxon>
        <taxon>Embryophyta</taxon>
        <taxon>Tracheophyta</taxon>
        <taxon>Spermatophyta</taxon>
        <taxon>Magnoliopsida</taxon>
        <taxon>eudicotyledons</taxon>
        <taxon>Gunneridae</taxon>
        <taxon>Pentapetalae</taxon>
        <taxon>rosids</taxon>
        <taxon>fabids</taxon>
        <taxon>Cucurbitales</taxon>
        <taxon>Cucurbitaceae</taxon>
        <taxon>Cucurbiteae</taxon>
        <taxon>Cucurbita</taxon>
    </lineage>
</organism>
<proteinExistence type="predicted"/>
<gene>
    <name evidence="1" type="ORF">SDJN03_14046</name>
</gene>
<protein>
    <submittedName>
        <fullName evidence="1">Uncharacterized protein</fullName>
    </submittedName>
</protein>
<feature type="non-terminal residue" evidence="1">
    <location>
        <position position="1"/>
    </location>
</feature>
<dbReference type="AlphaFoldDB" id="A0AAV6N4F7"/>
<evidence type="ECO:0000313" key="2">
    <source>
        <dbReference type="Proteomes" id="UP000685013"/>
    </source>
</evidence>
<reference evidence="1 2" key="1">
    <citation type="journal article" date="2021" name="Hortic Res">
        <title>The domestication of Cucurbita argyrosperma as revealed by the genome of its wild relative.</title>
        <authorList>
            <person name="Barrera-Redondo J."/>
            <person name="Sanchez-de la Vega G."/>
            <person name="Aguirre-Liguori J.A."/>
            <person name="Castellanos-Morales G."/>
            <person name="Gutierrez-Guerrero Y.T."/>
            <person name="Aguirre-Dugua X."/>
            <person name="Aguirre-Planter E."/>
            <person name="Tenaillon M.I."/>
            <person name="Lira-Saade R."/>
            <person name="Eguiarte L.E."/>
        </authorList>
    </citation>
    <scope>NUCLEOTIDE SEQUENCE [LARGE SCALE GENOMIC DNA]</scope>
    <source>
        <strain evidence="1">JBR-2021</strain>
    </source>
</reference>